<organism evidence="35 36">
    <name type="scientific">Puccinia sorghi</name>
    <dbReference type="NCBI Taxonomy" id="27349"/>
    <lineage>
        <taxon>Eukaryota</taxon>
        <taxon>Fungi</taxon>
        <taxon>Dikarya</taxon>
        <taxon>Basidiomycota</taxon>
        <taxon>Pucciniomycotina</taxon>
        <taxon>Pucciniomycetes</taxon>
        <taxon>Pucciniales</taxon>
        <taxon>Pucciniaceae</taxon>
        <taxon>Puccinia</taxon>
    </lineage>
</organism>
<evidence type="ECO:0000256" key="9">
    <source>
        <dbReference type="ARBA" id="ARBA00022605"/>
    </source>
</evidence>
<dbReference type="AlphaFoldDB" id="A0A0L6U6B1"/>
<evidence type="ECO:0000256" key="14">
    <source>
        <dbReference type="ARBA" id="ARBA00022840"/>
    </source>
</evidence>
<dbReference type="InterPro" id="IPR006203">
    <property type="entry name" value="GHMP_knse_ATP-bd_CS"/>
</dbReference>
<dbReference type="CDD" id="cd00614">
    <property type="entry name" value="CGS_like"/>
    <property type="match status" value="1"/>
</dbReference>
<comment type="caution">
    <text evidence="35">The sequence shown here is derived from an EMBL/GenBank/DDBJ whole genome shotgun (WGS) entry which is preliminary data.</text>
</comment>
<name>A0A0L6U6B1_9BASI</name>
<dbReference type="GO" id="GO:0005524">
    <property type="term" value="F:ATP binding"/>
    <property type="evidence" value="ECO:0007669"/>
    <property type="project" value="UniProtKB-KW"/>
</dbReference>
<accession>A0A0L6U6B1</accession>
<dbReference type="InterPro" id="IPR006238">
    <property type="entry name" value="Cys_b_lyase_euk"/>
</dbReference>
<dbReference type="InterPro" id="IPR036554">
    <property type="entry name" value="GHMP_kinase_C_sf"/>
</dbReference>
<dbReference type="InterPro" id="IPR020568">
    <property type="entry name" value="Ribosomal_Su5_D2-typ_SF"/>
</dbReference>
<evidence type="ECO:0000256" key="2">
    <source>
        <dbReference type="ARBA" id="ARBA00004496"/>
    </source>
</evidence>
<dbReference type="GO" id="GO:0005737">
    <property type="term" value="C:cytoplasm"/>
    <property type="evidence" value="ECO:0007669"/>
    <property type="project" value="UniProtKB-SubCell"/>
</dbReference>
<evidence type="ECO:0000256" key="1">
    <source>
        <dbReference type="ARBA" id="ARBA00001933"/>
    </source>
</evidence>
<dbReference type="Gene3D" id="3.30.230.10">
    <property type="match status" value="1"/>
</dbReference>
<keyword evidence="10" id="KW-0808">Transferase</keyword>
<dbReference type="Gene3D" id="3.90.1150.10">
    <property type="entry name" value="Aspartate Aminotransferase, domain 1"/>
    <property type="match status" value="1"/>
</dbReference>
<evidence type="ECO:0000256" key="16">
    <source>
        <dbReference type="ARBA" id="ARBA00022898"/>
    </source>
</evidence>
<dbReference type="PANTHER" id="PTHR11808:SF50">
    <property type="entry name" value="CYSTATHIONINE BETA-LYASE"/>
    <property type="match status" value="1"/>
</dbReference>
<dbReference type="PANTHER" id="PTHR11808">
    <property type="entry name" value="TRANS-SULFURATION ENZYME FAMILY MEMBER"/>
    <property type="match status" value="1"/>
</dbReference>
<dbReference type="Pfam" id="PF01053">
    <property type="entry name" value="Cys_Met_Meta_PP"/>
    <property type="match status" value="1"/>
</dbReference>
<dbReference type="FunFam" id="3.30.70.890:FF:000003">
    <property type="entry name" value="Mevalonate kinase"/>
    <property type="match status" value="1"/>
</dbReference>
<dbReference type="STRING" id="27349.A0A0L6U6B1"/>
<evidence type="ECO:0000256" key="23">
    <source>
        <dbReference type="ARBA" id="ARBA00023239"/>
    </source>
</evidence>
<dbReference type="SUPFAM" id="SSF55060">
    <property type="entry name" value="GHMP Kinase, C-terminal domain"/>
    <property type="match status" value="1"/>
</dbReference>
<keyword evidence="12" id="KW-0547">Nucleotide-binding</keyword>
<dbReference type="PROSITE" id="PS00627">
    <property type="entry name" value="GHMP_KINASES_ATP"/>
    <property type="match status" value="1"/>
</dbReference>
<comment type="cofactor">
    <cofactor evidence="1">
        <name>pyridoxal 5'-phosphate</name>
        <dbReference type="ChEBI" id="CHEBI:597326"/>
    </cofactor>
</comment>
<dbReference type="InterPro" id="IPR006205">
    <property type="entry name" value="Mev_gal_kin"/>
</dbReference>
<dbReference type="SUPFAM" id="SSF54211">
    <property type="entry name" value="Ribosomal protein S5 domain 2-like"/>
    <property type="match status" value="1"/>
</dbReference>
<evidence type="ECO:0000256" key="3">
    <source>
        <dbReference type="ARBA" id="ARBA00006495"/>
    </source>
</evidence>
<keyword evidence="8" id="KW-0444">Lipid biosynthesis</keyword>
<dbReference type="InterPro" id="IPR013750">
    <property type="entry name" value="GHMP_kinase_C_dom"/>
</dbReference>
<evidence type="ECO:0000256" key="18">
    <source>
        <dbReference type="ARBA" id="ARBA00023011"/>
    </source>
</evidence>
<evidence type="ECO:0000256" key="17">
    <source>
        <dbReference type="ARBA" id="ARBA00022955"/>
    </source>
</evidence>
<gene>
    <name evidence="35" type="ORF">VP01_97g4</name>
</gene>
<dbReference type="InterPro" id="IPR015422">
    <property type="entry name" value="PyrdxlP-dep_Trfase_small"/>
</dbReference>
<reference evidence="35 36" key="1">
    <citation type="submission" date="2015-08" db="EMBL/GenBank/DDBJ databases">
        <title>Next Generation Sequencing and Analysis of the Genome of Puccinia sorghi L Schw, the Causal Agent of Maize Common Rust.</title>
        <authorList>
            <person name="Rochi L."/>
            <person name="Burguener G."/>
            <person name="Darino M."/>
            <person name="Turjanski A."/>
            <person name="Kreff E."/>
            <person name="Dieguez M.J."/>
            <person name="Sacco F."/>
        </authorList>
    </citation>
    <scope>NUCLEOTIDE SEQUENCE [LARGE SCALE GENOMIC DNA]</scope>
    <source>
        <strain evidence="35 36">RO10H11247</strain>
    </source>
</reference>
<dbReference type="FunFam" id="3.30.230.10:FF:000027">
    <property type="entry name" value="Mevalonate kinase"/>
    <property type="match status" value="1"/>
</dbReference>
<dbReference type="FunFam" id="3.90.1150.10:FF:000013">
    <property type="entry name" value="Cystathionine beta-lyase"/>
    <property type="match status" value="1"/>
</dbReference>
<dbReference type="GO" id="GO:0016126">
    <property type="term" value="P:sterol biosynthetic process"/>
    <property type="evidence" value="ECO:0007669"/>
    <property type="project" value="UniProtKB-KW"/>
</dbReference>
<feature type="domain" description="GHMP kinase N-terminal" evidence="33">
    <location>
        <begin position="712"/>
        <end position="788"/>
    </location>
</feature>
<dbReference type="GO" id="GO:0046872">
    <property type="term" value="F:metal ion binding"/>
    <property type="evidence" value="ECO:0007669"/>
    <property type="project" value="UniProtKB-KW"/>
</dbReference>
<evidence type="ECO:0000256" key="8">
    <source>
        <dbReference type="ARBA" id="ARBA00022516"/>
    </source>
</evidence>
<dbReference type="EC" id="2.7.1.36" evidence="5"/>
<dbReference type="UniPathway" id="UPA00057">
    <property type="reaction ID" value="UER00098"/>
</dbReference>
<dbReference type="Gene3D" id="3.40.640.10">
    <property type="entry name" value="Type I PLP-dependent aspartate aminotransferase-like (Major domain)"/>
    <property type="match status" value="1"/>
</dbReference>
<comment type="similarity">
    <text evidence="3">Belongs to the GHMP kinase family. Mevalonate kinase subfamily.</text>
</comment>
<evidence type="ECO:0000256" key="27">
    <source>
        <dbReference type="ARBA" id="ARBA00047213"/>
    </source>
</evidence>
<dbReference type="EC" id="4.4.1.13" evidence="6"/>
<evidence type="ECO:0000313" key="35">
    <source>
        <dbReference type="EMBL" id="KNZ43847.1"/>
    </source>
</evidence>
<evidence type="ECO:0000313" key="36">
    <source>
        <dbReference type="Proteomes" id="UP000037035"/>
    </source>
</evidence>
<evidence type="ECO:0000256" key="25">
    <source>
        <dbReference type="ARBA" id="ARBA00029438"/>
    </source>
</evidence>
<keyword evidence="16" id="KW-0663">Pyridoxal phosphate</keyword>
<dbReference type="InterPro" id="IPR014721">
    <property type="entry name" value="Ribsml_uS5_D2-typ_fold_subgr"/>
</dbReference>
<dbReference type="GO" id="GO:0030170">
    <property type="term" value="F:pyridoxal phosphate binding"/>
    <property type="evidence" value="ECO:0007669"/>
    <property type="project" value="InterPro"/>
</dbReference>
<evidence type="ECO:0000256" key="5">
    <source>
        <dbReference type="ARBA" id="ARBA00012103"/>
    </source>
</evidence>
<dbReference type="FunFam" id="3.40.640.10:FF:000009">
    <property type="entry name" value="Cystathionine gamma-synthase homolog"/>
    <property type="match status" value="1"/>
</dbReference>
<sequence>MVWKTIHEYNSLLIDFGIVGIWPKVHVFLKKRTSYSEPAPNSDPGPLPASPTHIAANGSHADSQNGGPWSWEPHPILGSRFSKALFKISGGGDLEVAGPSKTLHKATVNRGATQDLDSCTMNNANSATLNQSINSSSDLFSPLSASMTSSTSPVALQRAPHRFSTLCATVDNPDQTHKDPFGASSVPIYQSSTFKGVDGQYDYTRSGNPSRTFLQHHVAKISAAKHAFAVSSGMAALDVILRTLQPGDEIIAGNDLYGGSNRLLTYIKPHNGITTHHIDTTNLELLKPFLVKDSRVRMVLLESPTNPLLQIVDIQAIINLVKPIIPEAIIVVDNTMMSPYLMKPLEFGADIVYDSGTKFLSGHHDLMAGLVTCNSDKIAAQLAFVINSVGNGLAPFECFLLTRGIKTLSLRLDRQQASAIRVAKYLDHLGFKVNFPGLAHHKGKCIHDRLAKGPGAVLSFETGDNELSKKIVSSTRLWGISVSFGCVNSLISMPCLMSHASIDPAVRAARDLPEDLIRLCVGIEDPDDLLEDLQAALVEAGAIRILDETRVDSGYERVGMASMPLSPMEAMVPHKGRLGSSGNPTTLLVSAPGKIILFGEHAVVYGKKAIAAAVNRRCYCYVEPARHQTNEIVSLFLPDKGWTASWPLDQLPWDDVKSTSEGELQVDPHLSQALLAQISGQAETNSLVQAAHAFLYLFMHLATKENRRSQIFTIRSTLPIGAGLGSSASYSVCLASALLYSHQHIAVPIEKEIGRAEVETINRWAFLGEKILHGSPSGVDNTVSSFGGAICFRKLIGEQSDQKKQSIEQIQGFGAIRILISDTQVPRDTKSLVAGVARKKAEDPEHIQKILDDIEELTISAQEAIKDLATSKESGSNMPTIKRDRIIETLGNLMASNHALLSDLGVSHSQLELVKSITATSGLKTKLTGAGGGGCAITLLPDKFEEEKLTQIMKDIEARTMKTYETEIGVSGVGILGNLHHHNQLQESIKKTYLTSNLSNLSQSLSIPALHQSDLSSRGTSSAPGSHPQDLFWSFA</sequence>
<keyword evidence="20" id="KW-1207">Sterol metabolism</keyword>
<dbReference type="InterPro" id="IPR006204">
    <property type="entry name" value="GHMP_kinase_N_dom"/>
</dbReference>
<dbReference type="InterPro" id="IPR015424">
    <property type="entry name" value="PyrdxlP-dep_Trfase"/>
</dbReference>
<evidence type="ECO:0000256" key="20">
    <source>
        <dbReference type="ARBA" id="ARBA00023166"/>
    </source>
</evidence>
<keyword evidence="19" id="KW-0443">Lipid metabolism</keyword>
<evidence type="ECO:0000256" key="11">
    <source>
        <dbReference type="ARBA" id="ARBA00022723"/>
    </source>
</evidence>
<dbReference type="Gene3D" id="3.30.70.890">
    <property type="entry name" value="GHMP kinase, C-terminal domain"/>
    <property type="match status" value="1"/>
</dbReference>
<evidence type="ECO:0000256" key="19">
    <source>
        <dbReference type="ARBA" id="ARBA00023098"/>
    </source>
</evidence>
<comment type="pathway">
    <text evidence="25">Isoprenoid biosynthesis; isopentenyl diphosphate biosynthesis via mevalonate pathway; isopentenyl diphosphate from (R)-mevalonate: step 1/3.</text>
</comment>
<evidence type="ECO:0000256" key="32">
    <source>
        <dbReference type="SAM" id="MobiDB-lite"/>
    </source>
</evidence>
<dbReference type="VEuPathDB" id="FungiDB:VP01_97g4"/>
<comment type="catalytic activity">
    <reaction evidence="29">
        <text>an S-substituted L-cysteine + H2O = a thiol + pyruvate + NH4(+)</text>
        <dbReference type="Rhea" id="RHEA:18121"/>
        <dbReference type="ChEBI" id="CHEBI:15361"/>
        <dbReference type="ChEBI" id="CHEBI:15377"/>
        <dbReference type="ChEBI" id="CHEBI:28938"/>
        <dbReference type="ChEBI" id="CHEBI:29256"/>
        <dbReference type="ChEBI" id="CHEBI:58717"/>
        <dbReference type="EC" id="4.4.1.13"/>
    </reaction>
</comment>
<dbReference type="InterPro" id="IPR054542">
    <property type="entry name" value="Cys_met_metab_PP"/>
</dbReference>
<dbReference type="PRINTS" id="PR00959">
    <property type="entry name" value="MEVGALKINASE"/>
</dbReference>
<evidence type="ECO:0000256" key="10">
    <source>
        <dbReference type="ARBA" id="ARBA00022679"/>
    </source>
</evidence>
<proteinExistence type="inferred from homology"/>
<dbReference type="OrthoDB" id="2545919at2759"/>
<keyword evidence="13" id="KW-0418">Kinase</keyword>
<evidence type="ECO:0000256" key="7">
    <source>
        <dbReference type="ARBA" id="ARBA00022490"/>
    </source>
</evidence>
<evidence type="ECO:0000256" key="12">
    <source>
        <dbReference type="ARBA" id="ARBA00022741"/>
    </source>
</evidence>
<keyword evidence="23 35" id="KW-0456">Lyase</keyword>
<comment type="pathway">
    <text evidence="26">Amino-acid biosynthesis; L-methionine biosynthesis via de novo pathway; L-homocysteine from L-cystathionine: step 1/1.</text>
</comment>
<evidence type="ECO:0000256" key="21">
    <source>
        <dbReference type="ARBA" id="ARBA00023167"/>
    </source>
</evidence>
<dbReference type="InterPro" id="IPR015421">
    <property type="entry name" value="PyrdxlP-dep_Trfase_major"/>
</dbReference>
<dbReference type="PROSITE" id="PS00868">
    <property type="entry name" value="CYS_MET_METAB_PP"/>
    <property type="match status" value="1"/>
</dbReference>
<comment type="catalytic activity">
    <reaction evidence="24">
        <text>(R)-mevalonate + ATP = (R)-5-phosphomevalonate + ADP + H(+)</text>
        <dbReference type="Rhea" id="RHEA:17065"/>
        <dbReference type="ChEBI" id="CHEBI:15378"/>
        <dbReference type="ChEBI" id="CHEBI:30616"/>
        <dbReference type="ChEBI" id="CHEBI:36464"/>
        <dbReference type="ChEBI" id="CHEBI:58146"/>
        <dbReference type="ChEBI" id="CHEBI:456216"/>
        <dbReference type="EC" id="2.7.1.36"/>
    </reaction>
    <physiologicalReaction direction="left-to-right" evidence="24">
        <dbReference type="Rhea" id="RHEA:17066"/>
    </physiologicalReaction>
</comment>
<dbReference type="InterPro" id="IPR000277">
    <property type="entry name" value="Cys/Met-Metab_PyrdxlP-dep_enz"/>
</dbReference>
<evidence type="ECO:0000256" key="6">
    <source>
        <dbReference type="ARBA" id="ARBA00012224"/>
    </source>
</evidence>
<evidence type="ECO:0000256" key="24">
    <source>
        <dbReference type="ARBA" id="ARBA00029310"/>
    </source>
</evidence>
<keyword evidence="21" id="KW-0486">Methionine biosynthesis</keyword>
<keyword evidence="18" id="KW-0756">Sterol biosynthesis</keyword>
<keyword evidence="36" id="KW-1185">Reference proteome</keyword>
<dbReference type="GO" id="GO:0047804">
    <property type="term" value="F:cysteine-S-conjugate beta-lyase activity"/>
    <property type="evidence" value="ECO:0007669"/>
    <property type="project" value="UniProtKB-EC"/>
</dbReference>
<evidence type="ECO:0000256" key="13">
    <source>
        <dbReference type="ARBA" id="ARBA00022777"/>
    </source>
</evidence>
<comment type="catalytic activity">
    <reaction evidence="28">
        <text>L,L-cystathionine + H2O = L-homocysteine + pyruvate + NH4(+)</text>
        <dbReference type="Rhea" id="RHEA:13965"/>
        <dbReference type="ChEBI" id="CHEBI:15361"/>
        <dbReference type="ChEBI" id="CHEBI:15377"/>
        <dbReference type="ChEBI" id="CHEBI:28938"/>
        <dbReference type="ChEBI" id="CHEBI:58161"/>
        <dbReference type="ChEBI" id="CHEBI:58199"/>
    </reaction>
</comment>
<feature type="domain" description="GHMP kinase C-terminal" evidence="34">
    <location>
        <begin position="887"/>
        <end position="953"/>
    </location>
</feature>
<evidence type="ECO:0000256" key="28">
    <source>
        <dbReference type="ARBA" id="ARBA00047517"/>
    </source>
</evidence>
<feature type="region of interest" description="Disordered" evidence="32">
    <location>
        <begin position="35"/>
        <end position="67"/>
    </location>
</feature>
<keyword evidence="22" id="KW-0753">Steroid metabolism</keyword>
<evidence type="ECO:0000256" key="31">
    <source>
        <dbReference type="ARBA" id="ARBA00084043"/>
    </source>
</evidence>
<dbReference type="SUPFAM" id="SSF53383">
    <property type="entry name" value="PLP-dependent transferases"/>
    <property type="match status" value="1"/>
</dbReference>
<dbReference type="GO" id="GO:0071266">
    <property type="term" value="P:'de novo' L-methionine biosynthetic process"/>
    <property type="evidence" value="ECO:0007669"/>
    <property type="project" value="InterPro"/>
</dbReference>
<dbReference type="GO" id="GO:0019287">
    <property type="term" value="P:isopentenyl diphosphate biosynthetic process, mevalonate pathway"/>
    <property type="evidence" value="ECO:0007669"/>
    <property type="project" value="UniProtKB-UniPathway"/>
</dbReference>
<keyword evidence="15" id="KW-0460">Magnesium</keyword>
<dbReference type="NCBIfam" id="TIGR00549">
    <property type="entry name" value="mevalon_kin"/>
    <property type="match status" value="1"/>
</dbReference>
<dbReference type="Pfam" id="PF00288">
    <property type="entry name" value="GHMP_kinases_N"/>
    <property type="match status" value="1"/>
</dbReference>
<dbReference type="Pfam" id="PF08544">
    <property type="entry name" value="GHMP_kinases_C"/>
    <property type="match status" value="1"/>
</dbReference>
<keyword evidence="14" id="KW-0067">ATP-binding</keyword>
<evidence type="ECO:0000256" key="29">
    <source>
        <dbReference type="ARBA" id="ARBA00047625"/>
    </source>
</evidence>
<evidence type="ECO:0000256" key="22">
    <source>
        <dbReference type="ARBA" id="ARBA00023221"/>
    </source>
</evidence>
<dbReference type="GO" id="GO:0004496">
    <property type="term" value="F:mevalonate kinase activity"/>
    <property type="evidence" value="ECO:0007669"/>
    <property type="project" value="UniProtKB-EC"/>
</dbReference>
<dbReference type="EMBL" id="LAVV01015492">
    <property type="protein sequence ID" value="KNZ43847.1"/>
    <property type="molecule type" value="Genomic_DNA"/>
</dbReference>
<evidence type="ECO:0000256" key="15">
    <source>
        <dbReference type="ARBA" id="ARBA00022842"/>
    </source>
</evidence>
<dbReference type="Proteomes" id="UP000037035">
    <property type="component" value="Unassembled WGS sequence"/>
</dbReference>
<evidence type="ECO:0000256" key="26">
    <source>
        <dbReference type="ARBA" id="ARBA00046315"/>
    </source>
</evidence>
<evidence type="ECO:0000256" key="30">
    <source>
        <dbReference type="ARBA" id="ARBA00072331"/>
    </source>
</evidence>
<evidence type="ECO:0000259" key="34">
    <source>
        <dbReference type="Pfam" id="PF08544"/>
    </source>
</evidence>
<comment type="similarity">
    <text evidence="4">Belongs to the trans-sulfuration enzymes family.</text>
</comment>
<keyword evidence="11" id="KW-0479">Metal-binding</keyword>
<protein>
    <recommendedName>
        <fullName evidence="30">Cystathionine beta-lyase</fullName>
        <ecNumber evidence="5">2.7.1.36</ecNumber>
        <ecNumber evidence="6">4.4.1.13</ecNumber>
    </recommendedName>
    <alternativeName>
        <fullName evidence="27">Cysteine-S-conjugate beta-lyase</fullName>
    </alternativeName>
    <alternativeName>
        <fullName evidence="31">Ergosterol biosynthesis protein 12</fullName>
    </alternativeName>
</protein>
<keyword evidence="7" id="KW-0963">Cytoplasm</keyword>
<dbReference type="NCBIfam" id="TIGR01329">
    <property type="entry name" value="cysta_beta_ly_E"/>
    <property type="match status" value="1"/>
</dbReference>
<dbReference type="GO" id="GO:0019346">
    <property type="term" value="P:transsulfuration"/>
    <property type="evidence" value="ECO:0007669"/>
    <property type="project" value="InterPro"/>
</dbReference>
<keyword evidence="17" id="KW-0752">Steroid biosynthesis</keyword>
<evidence type="ECO:0000259" key="33">
    <source>
        <dbReference type="Pfam" id="PF00288"/>
    </source>
</evidence>
<keyword evidence="9" id="KW-0028">Amino-acid biosynthesis</keyword>
<comment type="subcellular location">
    <subcellularLocation>
        <location evidence="2">Cytoplasm</location>
    </subcellularLocation>
</comment>
<evidence type="ECO:0000256" key="4">
    <source>
        <dbReference type="ARBA" id="ARBA00009077"/>
    </source>
</evidence>